<evidence type="ECO:0000256" key="3">
    <source>
        <dbReference type="PROSITE-ProRule" id="PRU00209"/>
    </source>
</evidence>
<accession>A0A6P1M8C3</accession>
<protein>
    <submittedName>
        <fullName evidence="5">tRNA-binding protein</fullName>
    </submittedName>
</protein>
<keyword evidence="2 3" id="KW-0694">RNA-binding</keyword>
<organism evidence="5 6">
    <name type="scientific">Aminipila terrae</name>
    <dbReference type="NCBI Taxonomy" id="2697030"/>
    <lineage>
        <taxon>Bacteria</taxon>
        <taxon>Bacillati</taxon>
        <taxon>Bacillota</taxon>
        <taxon>Clostridia</taxon>
        <taxon>Peptostreptococcales</taxon>
        <taxon>Anaerovoracaceae</taxon>
        <taxon>Aminipila</taxon>
    </lineage>
</organism>
<dbReference type="InterPro" id="IPR051270">
    <property type="entry name" value="Tyrosine-tRNA_ligase_regulator"/>
</dbReference>
<dbReference type="GO" id="GO:0000049">
    <property type="term" value="F:tRNA binding"/>
    <property type="evidence" value="ECO:0007669"/>
    <property type="project" value="UniProtKB-UniRule"/>
</dbReference>
<evidence type="ECO:0000256" key="1">
    <source>
        <dbReference type="ARBA" id="ARBA00022555"/>
    </source>
</evidence>
<sequence>MAANIKPTIDIDLLEKIDIRVGTIVSVEDIAKSDKMVSLLVDFGDFTRRILVGMKKERANVKEVEGKQALFVVNLEPRKMFGQVSEGMLFDIGYADGITPVLAQPEKFVPNGTRVG</sequence>
<keyword evidence="1 3" id="KW-0820">tRNA-binding</keyword>
<dbReference type="PANTHER" id="PTHR11586:SF37">
    <property type="entry name" value="TRNA-BINDING DOMAIN-CONTAINING PROTEIN"/>
    <property type="match status" value="1"/>
</dbReference>
<dbReference type="PROSITE" id="PS50886">
    <property type="entry name" value="TRBD"/>
    <property type="match status" value="1"/>
</dbReference>
<name>A0A6P1M8C3_9FIRM</name>
<dbReference type="InterPro" id="IPR012340">
    <property type="entry name" value="NA-bd_OB-fold"/>
</dbReference>
<dbReference type="Proteomes" id="UP000463883">
    <property type="component" value="Chromosome"/>
</dbReference>
<dbReference type="Pfam" id="PF01588">
    <property type="entry name" value="tRNA_bind"/>
    <property type="match status" value="1"/>
</dbReference>
<dbReference type="SUPFAM" id="SSF50249">
    <property type="entry name" value="Nucleic acid-binding proteins"/>
    <property type="match status" value="1"/>
</dbReference>
<reference evidence="5 6" key="1">
    <citation type="submission" date="2020-01" db="EMBL/GenBank/DDBJ databases">
        <title>Genomic analysis of Aminipila sp. CBA3637.</title>
        <authorList>
            <person name="Kim Y.B."/>
            <person name="Roh S.W."/>
        </authorList>
    </citation>
    <scope>NUCLEOTIDE SEQUENCE [LARGE SCALE GENOMIC DNA]</scope>
    <source>
        <strain evidence="5 6">CBA3637</strain>
    </source>
</reference>
<evidence type="ECO:0000313" key="6">
    <source>
        <dbReference type="Proteomes" id="UP000463883"/>
    </source>
</evidence>
<dbReference type="EMBL" id="CP047591">
    <property type="protein sequence ID" value="QHI70979.1"/>
    <property type="molecule type" value="Genomic_DNA"/>
</dbReference>
<evidence type="ECO:0000313" key="5">
    <source>
        <dbReference type="EMBL" id="QHI70979.1"/>
    </source>
</evidence>
<evidence type="ECO:0000259" key="4">
    <source>
        <dbReference type="PROSITE" id="PS50886"/>
    </source>
</evidence>
<evidence type="ECO:0000256" key="2">
    <source>
        <dbReference type="ARBA" id="ARBA00022884"/>
    </source>
</evidence>
<dbReference type="InterPro" id="IPR002547">
    <property type="entry name" value="tRNA-bd_dom"/>
</dbReference>
<dbReference type="PANTHER" id="PTHR11586">
    <property type="entry name" value="TRNA-AMINOACYLATION COFACTOR ARC1 FAMILY MEMBER"/>
    <property type="match status" value="1"/>
</dbReference>
<proteinExistence type="predicted"/>
<dbReference type="Gene3D" id="2.40.50.140">
    <property type="entry name" value="Nucleic acid-binding proteins"/>
    <property type="match status" value="1"/>
</dbReference>
<feature type="domain" description="TRNA-binding" evidence="4">
    <location>
        <begin position="13"/>
        <end position="116"/>
    </location>
</feature>
<dbReference type="KEGG" id="amic:Ami3637_00035"/>
<dbReference type="AlphaFoldDB" id="A0A6P1M8C3"/>
<keyword evidence="6" id="KW-1185">Reference proteome</keyword>
<gene>
    <name evidence="5" type="ORF">Ami3637_00035</name>
</gene>
<dbReference type="RefSeq" id="WP_162360757.1">
    <property type="nucleotide sequence ID" value="NZ_CP047591.1"/>
</dbReference>